<evidence type="ECO:0000313" key="2">
    <source>
        <dbReference type="Proteomes" id="UP000034324"/>
    </source>
</evidence>
<proteinExistence type="predicted"/>
<comment type="caution">
    <text evidence="1">The sequence shown here is derived from an EMBL/GenBank/DDBJ whole genome shotgun (WGS) entry which is preliminary data.</text>
</comment>
<protein>
    <submittedName>
        <fullName evidence="1">Uncharacterized protein</fullName>
    </submittedName>
</protein>
<reference evidence="1 2" key="1">
    <citation type="journal article" date="2015" name="Nature">
        <title>rRNA introns, odd ribosomes, and small enigmatic genomes across a large radiation of phyla.</title>
        <authorList>
            <person name="Brown C.T."/>
            <person name="Hug L.A."/>
            <person name="Thomas B.C."/>
            <person name="Sharon I."/>
            <person name="Castelle C.J."/>
            <person name="Singh A."/>
            <person name="Wilkins M.J."/>
            <person name="Williams K.H."/>
            <person name="Banfield J.F."/>
        </authorList>
    </citation>
    <scope>NUCLEOTIDE SEQUENCE [LARGE SCALE GENOMIC DNA]</scope>
</reference>
<organism evidence="1 2">
    <name type="scientific">Candidatus Daviesbacteria bacterium GW2011_GWF2_38_6</name>
    <dbReference type="NCBI Taxonomy" id="1618432"/>
    <lineage>
        <taxon>Bacteria</taxon>
        <taxon>Candidatus Daviesiibacteriota</taxon>
    </lineage>
</organism>
<evidence type="ECO:0000313" key="1">
    <source>
        <dbReference type="EMBL" id="KKQ77478.1"/>
    </source>
</evidence>
<feature type="non-terminal residue" evidence="1">
    <location>
        <position position="1"/>
    </location>
</feature>
<accession>A0A0G0KCU7</accession>
<dbReference type="Proteomes" id="UP000034324">
    <property type="component" value="Unassembled WGS sequence"/>
</dbReference>
<gene>
    <name evidence="1" type="ORF">US99_C0039G0012</name>
</gene>
<name>A0A0G0KCU7_9BACT</name>
<dbReference type="AlphaFoldDB" id="A0A0G0KCU7"/>
<sequence length="110" mass="10915">SACNSAGCSTATAGTGFTCLPPACPGGLGACGDYLPTPNTIGVCSGGAWQHNAGLAGVPGAELGYNAWCAKNANPTRGFCYQCNTAATPWIQVTGDVHSNTRINAPGGPR</sequence>
<dbReference type="EMBL" id="LBVC01000039">
    <property type="protein sequence ID" value="KKQ77478.1"/>
    <property type="molecule type" value="Genomic_DNA"/>
</dbReference>